<dbReference type="Proteomes" id="UP000184474">
    <property type="component" value="Unassembled WGS sequence"/>
</dbReference>
<dbReference type="STRING" id="156994.SAMN04488028_10168"/>
<proteinExistence type="predicted"/>
<evidence type="ECO:0000313" key="1">
    <source>
        <dbReference type="EMBL" id="SHJ42459.1"/>
    </source>
</evidence>
<evidence type="ECO:0000313" key="2">
    <source>
        <dbReference type="Proteomes" id="UP000184474"/>
    </source>
</evidence>
<keyword evidence="2" id="KW-1185">Reference proteome</keyword>
<organism evidence="1 2">
    <name type="scientific">Reichenbachiella agariperforans</name>
    <dbReference type="NCBI Taxonomy" id="156994"/>
    <lineage>
        <taxon>Bacteria</taxon>
        <taxon>Pseudomonadati</taxon>
        <taxon>Bacteroidota</taxon>
        <taxon>Cytophagia</taxon>
        <taxon>Cytophagales</taxon>
        <taxon>Reichenbachiellaceae</taxon>
        <taxon>Reichenbachiella</taxon>
    </lineage>
</organism>
<dbReference type="CDD" id="cd02440">
    <property type="entry name" value="AdoMet_MTases"/>
    <property type="match status" value="1"/>
</dbReference>
<keyword evidence="1" id="KW-0489">Methyltransferase</keyword>
<sequence length="262" mass="30100">MDLSTALFRVKRYVIYWLQCVDQHSLQAPYVFELYNEVFRGVQKADSSEITTALHQLQSDHREVPTQSGAGSSLTTKKYTVSQIAKHGITDLRHAQLIQRIIDYHAFSTVLELGASIGVNTIRLCNSSLQSIVTVERNDVLIDVASELFKKLGLTDRIELVHADVEVVLRDFVKQKRRFGLIFLDANHTYEGTLAYSELMFRLVDQNHGVVVFDDINWSSGMRRAWDELSKKFDKGVVLETYQMGFLFFNPRLQRGKYIVDF</sequence>
<dbReference type="Pfam" id="PF13578">
    <property type="entry name" value="Methyltransf_24"/>
    <property type="match status" value="1"/>
</dbReference>
<dbReference type="RefSeq" id="WP_084190253.1">
    <property type="nucleotide sequence ID" value="NZ_FRAA01000001.1"/>
</dbReference>
<name>A0A1M6J716_REIAG</name>
<dbReference type="InterPro" id="IPR029063">
    <property type="entry name" value="SAM-dependent_MTases_sf"/>
</dbReference>
<keyword evidence="1" id="KW-0808">Transferase</keyword>
<dbReference type="SUPFAM" id="SSF53335">
    <property type="entry name" value="S-adenosyl-L-methionine-dependent methyltransferases"/>
    <property type="match status" value="1"/>
</dbReference>
<dbReference type="AlphaFoldDB" id="A0A1M6J716"/>
<accession>A0A1M6J716</accession>
<dbReference type="EMBL" id="FRAA01000001">
    <property type="protein sequence ID" value="SHJ42459.1"/>
    <property type="molecule type" value="Genomic_DNA"/>
</dbReference>
<dbReference type="GO" id="GO:0032259">
    <property type="term" value="P:methylation"/>
    <property type="evidence" value="ECO:0007669"/>
    <property type="project" value="UniProtKB-KW"/>
</dbReference>
<reference evidence="2" key="1">
    <citation type="submission" date="2016-11" db="EMBL/GenBank/DDBJ databases">
        <authorList>
            <person name="Varghese N."/>
            <person name="Submissions S."/>
        </authorList>
    </citation>
    <scope>NUCLEOTIDE SEQUENCE [LARGE SCALE GENOMIC DNA]</scope>
    <source>
        <strain evidence="2">DSM 26134</strain>
    </source>
</reference>
<dbReference type="GO" id="GO:0008168">
    <property type="term" value="F:methyltransferase activity"/>
    <property type="evidence" value="ECO:0007669"/>
    <property type="project" value="UniProtKB-KW"/>
</dbReference>
<gene>
    <name evidence="1" type="ORF">SAMN04488028_10168</name>
</gene>
<dbReference type="Gene3D" id="3.40.50.150">
    <property type="entry name" value="Vaccinia Virus protein VP39"/>
    <property type="match status" value="1"/>
</dbReference>
<protein>
    <submittedName>
        <fullName evidence="1">Methyltransferase domain-containing protein</fullName>
    </submittedName>
</protein>